<evidence type="ECO:0000256" key="2">
    <source>
        <dbReference type="ARBA" id="ARBA00006844"/>
    </source>
</evidence>
<dbReference type="Pfam" id="PF00241">
    <property type="entry name" value="Cofilin_ADF"/>
    <property type="match status" value="1"/>
</dbReference>
<dbReference type="InterPro" id="IPR002108">
    <property type="entry name" value="ADF-H"/>
</dbReference>
<dbReference type="SMART" id="SM00102">
    <property type="entry name" value="ADF"/>
    <property type="match status" value="1"/>
</dbReference>
<comment type="caution">
    <text evidence="7">The sequence shown here is derived from an EMBL/GenBank/DDBJ whole genome shotgun (WGS) entry which is preliminary data.</text>
</comment>
<evidence type="ECO:0000313" key="7">
    <source>
        <dbReference type="EMBL" id="KAK0530568.1"/>
    </source>
</evidence>
<reference evidence="7" key="1">
    <citation type="journal article" date="2023" name="PhytoFront">
        <title>Draft Genome Resources of Seven Strains of Tilletia horrida, Causal Agent of Kernel Smut of Rice.</title>
        <authorList>
            <person name="Khanal S."/>
            <person name="Antony Babu S."/>
            <person name="Zhou X.G."/>
        </authorList>
    </citation>
    <scope>NUCLEOTIDE SEQUENCE</scope>
    <source>
        <strain evidence="7">TX3</strain>
    </source>
</reference>
<dbReference type="AlphaFoldDB" id="A0AAN6GAL8"/>
<proteinExistence type="inferred from homology"/>
<keyword evidence="8" id="KW-1185">Reference proteome</keyword>
<evidence type="ECO:0000259" key="6">
    <source>
        <dbReference type="PROSITE" id="PS51263"/>
    </source>
</evidence>
<dbReference type="EMBL" id="JAPDMQ010000211">
    <property type="protein sequence ID" value="KAK0530568.1"/>
    <property type="molecule type" value="Genomic_DNA"/>
</dbReference>
<evidence type="ECO:0000256" key="1">
    <source>
        <dbReference type="ARBA" id="ARBA00004109"/>
    </source>
</evidence>
<dbReference type="GO" id="GO:0003779">
    <property type="term" value="F:actin binding"/>
    <property type="evidence" value="ECO:0007669"/>
    <property type="project" value="UniProtKB-KW"/>
</dbReference>
<gene>
    <name evidence="7" type="primary">COF1</name>
    <name evidence="7" type="ORF">OC842_003892</name>
</gene>
<dbReference type="GO" id="GO:0030042">
    <property type="term" value="P:actin filament depolymerization"/>
    <property type="evidence" value="ECO:0007669"/>
    <property type="project" value="InterPro"/>
</dbReference>
<accession>A0AAN6GAL8</accession>
<keyword evidence="4" id="KW-0009">Actin-binding</keyword>
<dbReference type="Proteomes" id="UP001176521">
    <property type="component" value="Unassembled WGS sequence"/>
</dbReference>
<dbReference type="PROSITE" id="PS51263">
    <property type="entry name" value="ADF_H"/>
    <property type="match status" value="1"/>
</dbReference>
<comment type="similarity">
    <text evidence="2">Belongs to the actin-binding proteins ADF family.</text>
</comment>
<evidence type="ECO:0000313" key="8">
    <source>
        <dbReference type="Proteomes" id="UP001176521"/>
    </source>
</evidence>
<evidence type="ECO:0000256" key="5">
    <source>
        <dbReference type="ARBA" id="ARBA00032427"/>
    </source>
</evidence>
<dbReference type="GO" id="GO:0016363">
    <property type="term" value="C:nuclear matrix"/>
    <property type="evidence" value="ECO:0007669"/>
    <property type="project" value="UniProtKB-SubCell"/>
</dbReference>
<dbReference type="SUPFAM" id="SSF55753">
    <property type="entry name" value="Actin depolymerizing proteins"/>
    <property type="match status" value="1"/>
</dbReference>
<dbReference type="Gene3D" id="3.40.20.10">
    <property type="entry name" value="Severin"/>
    <property type="match status" value="1"/>
</dbReference>
<name>A0AAN6GAL8_9BASI</name>
<dbReference type="PANTHER" id="PTHR11913">
    <property type="entry name" value="COFILIN-RELATED"/>
    <property type="match status" value="1"/>
</dbReference>
<evidence type="ECO:0000256" key="3">
    <source>
        <dbReference type="ARBA" id="ARBA00015630"/>
    </source>
</evidence>
<dbReference type="InterPro" id="IPR017904">
    <property type="entry name" value="ADF/Cofilin"/>
</dbReference>
<organism evidence="7 8">
    <name type="scientific">Tilletia horrida</name>
    <dbReference type="NCBI Taxonomy" id="155126"/>
    <lineage>
        <taxon>Eukaryota</taxon>
        <taxon>Fungi</taxon>
        <taxon>Dikarya</taxon>
        <taxon>Basidiomycota</taxon>
        <taxon>Ustilaginomycotina</taxon>
        <taxon>Exobasidiomycetes</taxon>
        <taxon>Tilletiales</taxon>
        <taxon>Tilletiaceae</taxon>
        <taxon>Tilletia</taxon>
    </lineage>
</organism>
<dbReference type="GO" id="GO:0015629">
    <property type="term" value="C:actin cytoskeleton"/>
    <property type="evidence" value="ECO:0007669"/>
    <property type="project" value="InterPro"/>
</dbReference>
<sequence length="152" mass="17112">MSSGIGLNAACIENFQQLKLGKKLKYVTYRISDDKSEIIVEKTSEDADWDSFVATLPENECRWAVYDFAFEKEGEGQRNKIVFISWAPDTAPVRAKMIAASSKDALRRALVGIGAEIQATEFAEIDRAAGEWNTLFLFSLLLCRAWRLLPRS</sequence>
<dbReference type="InterPro" id="IPR029006">
    <property type="entry name" value="ADF-H/Gelsolin-like_dom_sf"/>
</dbReference>
<comment type="subcellular location">
    <subcellularLocation>
        <location evidence="1">Nucleus matrix</location>
    </subcellularLocation>
</comment>
<protein>
    <recommendedName>
        <fullName evidence="3">Cofilin</fullName>
    </recommendedName>
    <alternativeName>
        <fullName evidence="5">Actin-depolymerizing factor 1</fullName>
    </alternativeName>
</protein>
<feature type="domain" description="ADF-H" evidence="6">
    <location>
        <begin position="2"/>
        <end position="135"/>
    </location>
</feature>
<dbReference type="CDD" id="cd11286">
    <property type="entry name" value="ADF_cofilin_like"/>
    <property type="match status" value="1"/>
</dbReference>
<evidence type="ECO:0000256" key="4">
    <source>
        <dbReference type="ARBA" id="ARBA00023203"/>
    </source>
</evidence>